<dbReference type="CTD" id="20249454"/>
<dbReference type="AlphaFoldDB" id="V3ZZ77"/>
<dbReference type="HOGENOM" id="CLU_1176606_0_0_1"/>
<evidence type="ECO:0000256" key="1">
    <source>
        <dbReference type="SAM" id="Phobius"/>
    </source>
</evidence>
<dbReference type="OrthoDB" id="6063204at2759"/>
<dbReference type="GeneID" id="20249454"/>
<keyword evidence="1" id="KW-0812">Transmembrane</keyword>
<keyword evidence="3" id="KW-1185">Reference proteome</keyword>
<sequence>MEIYCSMFIIYTVIITIVYYPRTTHGHGRLIDPPSRASMWRHGFNLPQNDYDDNQGYCGGQQICCNINMTEEADVFIMDDTTEDDTIRVGGFRLDGMIFIFCGLGLLLFVVYLLWNSQCSSKTPDMDERQKEIIKPSHLFAYELEPGVVVMQSKDGEFFRILHEYDPETRGTKHYGASPQTVQMEGTPVHYIPHYTRPVLQTQATAPNADLMDLRQPFSDNYVSQPPPYSPTVYRQ</sequence>
<proteinExistence type="predicted"/>
<dbReference type="KEGG" id="lgi:LOTGIDRAFT_234125"/>
<accession>V3ZZ77</accession>
<keyword evidence="1" id="KW-0472">Membrane</keyword>
<dbReference type="RefSeq" id="XP_009059516.1">
    <property type="nucleotide sequence ID" value="XM_009061268.1"/>
</dbReference>
<feature type="transmembrane region" description="Helical" evidence="1">
    <location>
        <begin position="6"/>
        <end position="22"/>
    </location>
</feature>
<evidence type="ECO:0000313" key="2">
    <source>
        <dbReference type="EMBL" id="ESO89722.1"/>
    </source>
</evidence>
<gene>
    <name evidence="2" type="ORF">LOTGIDRAFT_234125</name>
</gene>
<protein>
    <submittedName>
        <fullName evidence="2">Uncharacterized protein</fullName>
    </submittedName>
</protein>
<feature type="transmembrane region" description="Helical" evidence="1">
    <location>
        <begin position="96"/>
        <end position="115"/>
    </location>
</feature>
<organism evidence="2 3">
    <name type="scientific">Lottia gigantea</name>
    <name type="common">Giant owl limpet</name>
    <dbReference type="NCBI Taxonomy" id="225164"/>
    <lineage>
        <taxon>Eukaryota</taxon>
        <taxon>Metazoa</taxon>
        <taxon>Spiralia</taxon>
        <taxon>Lophotrochozoa</taxon>
        <taxon>Mollusca</taxon>
        <taxon>Gastropoda</taxon>
        <taxon>Patellogastropoda</taxon>
        <taxon>Lottioidea</taxon>
        <taxon>Lottiidae</taxon>
        <taxon>Lottia</taxon>
    </lineage>
</organism>
<evidence type="ECO:0000313" key="3">
    <source>
        <dbReference type="Proteomes" id="UP000030746"/>
    </source>
</evidence>
<dbReference type="EMBL" id="KB202544">
    <property type="protein sequence ID" value="ESO89722.1"/>
    <property type="molecule type" value="Genomic_DNA"/>
</dbReference>
<keyword evidence="1" id="KW-1133">Transmembrane helix</keyword>
<dbReference type="Proteomes" id="UP000030746">
    <property type="component" value="Unassembled WGS sequence"/>
</dbReference>
<name>V3ZZ77_LOTGI</name>
<reference evidence="2 3" key="1">
    <citation type="journal article" date="2013" name="Nature">
        <title>Insights into bilaterian evolution from three spiralian genomes.</title>
        <authorList>
            <person name="Simakov O."/>
            <person name="Marletaz F."/>
            <person name="Cho S.J."/>
            <person name="Edsinger-Gonzales E."/>
            <person name="Havlak P."/>
            <person name="Hellsten U."/>
            <person name="Kuo D.H."/>
            <person name="Larsson T."/>
            <person name="Lv J."/>
            <person name="Arendt D."/>
            <person name="Savage R."/>
            <person name="Osoegawa K."/>
            <person name="de Jong P."/>
            <person name="Grimwood J."/>
            <person name="Chapman J.A."/>
            <person name="Shapiro H."/>
            <person name="Aerts A."/>
            <person name="Otillar R.P."/>
            <person name="Terry A.Y."/>
            <person name="Boore J.L."/>
            <person name="Grigoriev I.V."/>
            <person name="Lindberg D.R."/>
            <person name="Seaver E.C."/>
            <person name="Weisblat D.A."/>
            <person name="Putnam N.H."/>
            <person name="Rokhsar D.S."/>
        </authorList>
    </citation>
    <scope>NUCLEOTIDE SEQUENCE [LARGE SCALE GENOMIC DNA]</scope>
</reference>